<dbReference type="Proteomes" id="UP000677228">
    <property type="component" value="Unassembled WGS sequence"/>
</dbReference>
<evidence type="ECO:0000313" key="1">
    <source>
        <dbReference type="EMBL" id="CAF1063615.1"/>
    </source>
</evidence>
<sequence length="288" mass="33182">MRTTSAQPVYKQVNQFTKENLKLAKEAQEEEYQVAAEEETCNVYHDDIIDERKLSSYGFLATFLNCSVIVGFDECPRSEGMPRAVRHLLRILKYGDLLPAMLYGCACTLKLFIDKWYKTNHLKKSSRTKFLHTMHLAIDRFQQSNHLRQMCQKEMSVDHDSHKGINDQVDSQVAERMFSYFTNFKHAFRVYSYPKSFTFFLILFLLKNYSITKIQADQELIGLQVIPPDIVTNINQAFKHAFFSSPLTGEWSKKTGTTQTVSTTLSRVSDTQEKSTASSKKIISLPLV</sequence>
<evidence type="ECO:0000313" key="3">
    <source>
        <dbReference type="Proteomes" id="UP000677228"/>
    </source>
</evidence>
<gene>
    <name evidence="1" type="ORF">OVA965_LOCUS17543</name>
    <name evidence="2" type="ORF">TMI583_LOCUS17557</name>
</gene>
<dbReference type="EMBL" id="CAJOBA010008455">
    <property type="protein sequence ID" value="CAF3828971.1"/>
    <property type="molecule type" value="Genomic_DNA"/>
</dbReference>
<proteinExistence type="predicted"/>
<dbReference type="AlphaFoldDB" id="A0A8S2E453"/>
<dbReference type="Proteomes" id="UP000682733">
    <property type="component" value="Unassembled WGS sequence"/>
</dbReference>
<dbReference type="EMBL" id="CAJNOK010008437">
    <property type="protein sequence ID" value="CAF1063615.1"/>
    <property type="molecule type" value="Genomic_DNA"/>
</dbReference>
<protein>
    <submittedName>
        <fullName evidence="1">Uncharacterized protein</fullName>
    </submittedName>
</protein>
<organism evidence="1 3">
    <name type="scientific">Didymodactylos carnosus</name>
    <dbReference type="NCBI Taxonomy" id="1234261"/>
    <lineage>
        <taxon>Eukaryota</taxon>
        <taxon>Metazoa</taxon>
        <taxon>Spiralia</taxon>
        <taxon>Gnathifera</taxon>
        <taxon>Rotifera</taxon>
        <taxon>Eurotatoria</taxon>
        <taxon>Bdelloidea</taxon>
        <taxon>Philodinida</taxon>
        <taxon>Philodinidae</taxon>
        <taxon>Didymodactylos</taxon>
    </lineage>
</organism>
<reference evidence="1" key="1">
    <citation type="submission" date="2021-02" db="EMBL/GenBank/DDBJ databases">
        <authorList>
            <person name="Nowell W R."/>
        </authorList>
    </citation>
    <scope>NUCLEOTIDE SEQUENCE</scope>
</reference>
<accession>A0A8S2E453</accession>
<comment type="caution">
    <text evidence="1">The sequence shown here is derived from an EMBL/GenBank/DDBJ whole genome shotgun (WGS) entry which is preliminary data.</text>
</comment>
<name>A0A8S2E453_9BILA</name>
<evidence type="ECO:0000313" key="2">
    <source>
        <dbReference type="EMBL" id="CAF3828971.1"/>
    </source>
</evidence>